<reference evidence="1" key="1">
    <citation type="submission" date="2023-04" db="EMBL/GenBank/DDBJ databases">
        <title>A chromosome-level genome assembly of the parasitoid wasp Eretmocerus hayati.</title>
        <authorList>
            <person name="Zhong Y."/>
            <person name="Liu S."/>
            <person name="Liu Y."/>
        </authorList>
    </citation>
    <scope>NUCLEOTIDE SEQUENCE</scope>
    <source>
        <strain evidence="1">ZJU_SS_LIU_2023</strain>
    </source>
</reference>
<sequence length="650" mass="75345">MNMRISKIRILHFAVISQAISTCQSSIADEDVALDHLFKNIESNVDPYKLNVITECSRSLSPLSNKIVQRANKDFVSSNIDRGNSALIINENMSSEQLKYHGLQRVSERMSLTMGIVESENGSNLVHNMSSMLGIFDAINPLTRATVHSFNPFSDTFQSEILGQHTALFPSKVTNLHGFLLGLVLERQSFEHDIDMFLVKMICEEFNCGTRDIAEEDFTAEPSHNSYHSGDLFLPFDCLSFTPRKEHAELVDFLEQHLTEIYVPMPDAFHFYLMRPKEYRKTISVASILTFAGLSFTAGIFAVWARLLGFRVENWTFLNILTAQMGGSLEHHGRMKMSEKIFLMSIYISTFIIVTLGTDYMLEIFVYRGELIKIETIEDLANSNLNLTMEFFDHKYMGENLSEFMQYDKNLKKIYDRIKPRMKSAKLSTFCRNTYPPHPLDESFNLCIMRLSMEHEIMTSDDIVHIDKIKDPIIVFLLAMRFTKIQFFKERWEELIHRFLELGMFERLKGIYGFYHRSSPTNTRTDEDISNKTVPPEEQLQPIFLVGCTVSILALICEMIWHRFMERTELGKLFRAFHHRLHSTSSSSRIETDYITPPASDLMMINRRLRKFSSQPNPMSDCQRYAQIEDTCFGELLIVDIDHHYDCMRV</sequence>
<evidence type="ECO:0000313" key="2">
    <source>
        <dbReference type="Proteomes" id="UP001239111"/>
    </source>
</evidence>
<dbReference type="Proteomes" id="UP001239111">
    <property type="component" value="Chromosome 1"/>
</dbReference>
<accession>A0ACC2PFX4</accession>
<dbReference type="EMBL" id="CM056741">
    <property type="protein sequence ID" value="KAJ8681978.1"/>
    <property type="molecule type" value="Genomic_DNA"/>
</dbReference>
<name>A0ACC2PFX4_9HYME</name>
<organism evidence="1 2">
    <name type="scientific">Eretmocerus hayati</name>
    <dbReference type="NCBI Taxonomy" id="131215"/>
    <lineage>
        <taxon>Eukaryota</taxon>
        <taxon>Metazoa</taxon>
        <taxon>Ecdysozoa</taxon>
        <taxon>Arthropoda</taxon>
        <taxon>Hexapoda</taxon>
        <taxon>Insecta</taxon>
        <taxon>Pterygota</taxon>
        <taxon>Neoptera</taxon>
        <taxon>Endopterygota</taxon>
        <taxon>Hymenoptera</taxon>
        <taxon>Apocrita</taxon>
        <taxon>Proctotrupomorpha</taxon>
        <taxon>Chalcidoidea</taxon>
        <taxon>Aphelinidae</taxon>
        <taxon>Aphelininae</taxon>
        <taxon>Eretmocerus</taxon>
    </lineage>
</organism>
<protein>
    <submittedName>
        <fullName evidence="1">Uncharacterized protein</fullName>
    </submittedName>
</protein>
<keyword evidence="2" id="KW-1185">Reference proteome</keyword>
<evidence type="ECO:0000313" key="1">
    <source>
        <dbReference type="EMBL" id="KAJ8681978.1"/>
    </source>
</evidence>
<proteinExistence type="predicted"/>
<gene>
    <name evidence="1" type="ORF">QAD02_017770</name>
</gene>
<comment type="caution">
    <text evidence="1">The sequence shown here is derived from an EMBL/GenBank/DDBJ whole genome shotgun (WGS) entry which is preliminary data.</text>
</comment>